<gene>
    <name evidence="4" type="ORF">M9189_02465</name>
</gene>
<sequence length="170" mass="19673">MKKTVLFLLLGLFGIQAAVNSQRYAFVDTEYILRNIPAFQAAQEQLNQLSGQWQAEIDKIYRVVADMYKNYQTESVYLSNDMRVAREEAIIAREREARELQQKYFGQEGELAKRQEALFRPIQDQVTAVIRELAREEGLAAVFDKSNGVLYLDPAQDRSDKVLERLGHRK</sequence>
<organism evidence="4 5">
    <name type="scientific">Xiashengella succiniciproducens</name>
    <dbReference type="NCBI Taxonomy" id="2949635"/>
    <lineage>
        <taxon>Bacteria</taxon>
        <taxon>Pseudomonadati</taxon>
        <taxon>Bacteroidota</taxon>
        <taxon>Bacteroidia</taxon>
        <taxon>Marinilabiliales</taxon>
        <taxon>Marinilabiliaceae</taxon>
        <taxon>Xiashengella</taxon>
    </lineage>
</organism>
<dbReference type="InterPro" id="IPR005632">
    <property type="entry name" value="Chaperone_Skp"/>
</dbReference>
<proteinExistence type="inferred from homology"/>
<dbReference type="GO" id="GO:0050821">
    <property type="term" value="P:protein stabilization"/>
    <property type="evidence" value="ECO:0007669"/>
    <property type="project" value="TreeGrafter"/>
</dbReference>
<dbReference type="GO" id="GO:0005829">
    <property type="term" value="C:cytosol"/>
    <property type="evidence" value="ECO:0007669"/>
    <property type="project" value="TreeGrafter"/>
</dbReference>
<comment type="similarity">
    <text evidence="1">Belongs to the Skp family.</text>
</comment>
<dbReference type="PANTHER" id="PTHR35089:SF1">
    <property type="entry name" value="CHAPERONE PROTEIN SKP"/>
    <property type="match status" value="1"/>
</dbReference>
<dbReference type="AlphaFoldDB" id="A0A9J6ZRE2"/>
<dbReference type="InterPro" id="IPR024930">
    <property type="entry name" value="Skp_dom_sf"/>
</dbReference>
<dbReference type="EMBL" id="CP098400">
    <property type="protein sequence ID" value="URW80223.1"/>
    <property type="molecule type" value="Genomic_DNA"/>
</dbReference>
<accession>A0A9J6ZRE2</accession>
<dbReference type="Pfam" id="PF03938">
    <property type="entry name" value="OmpH"/>
    <property type="match status" value="1"/>
</dbReference>
<feature type="signal peptide" evidence="3">
    <location>
        <begin position="1"/>
        <end position="17"/>
    </location>
</feature>
<evidence type="ECO:0000256" key="2">
    <source>
        <dbReference type="ARBA" id="ARBA00022729"/>
    </source>
</evidence>
<dbReference type="RefSeq" id="WP_250724364.1">
    <property type="nucleotide sequence ID" value="NZ_CP098400.1"/>
</dbReference>
<reference evidence="4" key="1">
    <citation type="submission" date="2022-05" db="EMBL/GenBank/DDBJ databases">
        <authorList>
            <person name="Sun X."/>
        </authorList>
    </citation>
    <scope>NUCLEOTIDE SEQUENCE</scope>
    <source>
        <strain evidence="4">Ai-910</strain>
    </source>
</reference>
<dbReference type="KEGG" id="alkq:M9189_02465"/>
<evidence type="ECO:0000256" key="3">
    <source>
        <dbReference type="SAM" id="SignalP"/>
    </source>
</evidence>
<name>A0A9J6ZRE2_9BACT</name>
<dbReference type="SMART" id="SM00935">
    <property type="entry name" value="OmpH"/>
    <property type="match status" value="1"/>
</dbReference>
<evidence type="ECO:0000313" key="4">
    <source>
        <dbReference type="EMBL" id="URW80223.1"/>
    </source>
</evidence>
<keyword evidence="5" id="KW-1185">Reference proteome</keyword>
<reference evidence="4" key="2">
    <citation type="submission" date="2022-06" db="EMBL/GenBank/DDBJ databases">
        <title>Xiashengella guii gen. nov. sp. nov., a bacterium isolated form anaerobic digestion tank.</title>
        <authorList>
            <person name="Huang H."/>
        </authorList>
    </citation>
    <scope>NUCLEOTIDE SEQUENCE</scope>
    <source>
        <strain evidence="4">Ai-910</strain>
    </source>
</reference>
<dbReference type="GO" id="GO:0051082">
    <property type="term" value="F:unfolded protein binding"/>
    <property type="evidence" value="ECO:0007669"/>
    <property type="project" value="InterPro"/>
</dbReference>
<evidence type="ECO:0000256" key="1">
    <source>
        <dbReference type="ARBA" id="ARBA00009091"/>
    </source>
</evidence>
<dbReference type="Gene3D" id="3.30.910.20">
    <property type="entry name" value="Skp domain"/>
    <property type="match status" value="1"/>
</dbReference>
<keyword evidence="2 3" id="KW-0732">Signal</keyword>
<protein>
    <submittedName>
        <fullName evidence="4">OmpH family outer membrane protein</fullName>
    </submittedName>
</protein>
<dbReference type="Proteomes" id="UP001056426">
    <property type="component" value="Chromosome"/>
</dbReference>
<dbReference type="SUPFAM" id="SSF111384">
    <property type="entry name" value="OmpH-like"/>
    <property type="match status" value="1"/>
</dbReference>
<feature type="chain" id="PRO_5039891005" evidence="3">
    <location>
        <begin position="18"/>
        <end position="170"/>
    </location>
</feature>
<evidence type="ECO:0000313" key="5">
    <source>
        <dbReference type="Proteomes" id="UP001056426"/>
    </source>
</evidence>
<dbReference type="PANTHER" id="PTHR35089">
    <property type="entry name" value="CHAPERONE PROTEIN SKP"/>
    <property type="match status" value="1"/>
</dbReference>